<proteinExistence type="inferred from homology"/>
<feature type="domain" description="Trichome birefringence-like C-terminal" evidence="8">
    <location>
        <begin position="166"/>
        <end position="309"/>
    </location>
</feature>
<dbReference type="InterPro" id="IPR026057">
    <property type="entry name" value="TBL_C"/>
</dbReference>
<keyword evidence="5" id="KW-1133">Transmembrane helix</keyword>
<dbReference type="KEGG" id="smo:SELMODRAFT_427218"/>
<dbReference type="OMA" id="PWTICAL"/>
<dbReference type="Pfam" id="PF14416">
    <property type="entry name" value="PMR5N"/>
    <property type="match status" value="1"/>
</dbReference>
<dbReference type="HOGENOM" id="CLU_020953_6_1_1"/>
<name>D8SYW9_SELML</name>
<organism evidence="11">
    <name type="scientific">Selaginella moellendorffii</name>
    <name type="common">Spikemoss</name>
    <dbReference type="NCBI Taxonomy" id="88036"/>
    <lineage>
        <taxon>Eukaryota</taxon>
        <taxon>Viridiplantae</taxon>
        <taxon>Streptophyta</taxon>
        <taxon>Embryophyta</taxon>
        <taxon>Tracheophyta</taxon>
        <taxon>Lycopodiopsida</taxon>
        <taxon>Selaginellales</taxon>
        <taxon>Selaginellaceae</taxon>
        <taxon>Selaginella</taxon>
    </lineage>
</organism>
<reference evidence="10 11" key="1">
    <citation type="journal article" date="2011" name="Science">
        <title>The Selaginella genome identifies genetic changes associated with the evolution of vascular plants.</title>
        <authorList>
            <person name="Banks J.A."/>
            <person name="Nishiyama T."/>
            <person name="Hasebe M."/>
            <person name="Bowman J.L."/>
            <person name="Gribskov M."/>
            <person name="dePamphilis C."/>
            <person name="Albert V.A."/>
            <person name="Aono N."/>
            <person name="Aoyama T."/>
            <person name="Ambrose B.A."/>
            <person name="Ashton N.W."/>
            <person name="Axtell M.J."/>
            <person name="Barker E."/>
            <person name="Barker M.S."/>
            <person name="Bennetzen J.L."/>
            <person name="Bonawitz N.D."/>
            <person name="Chapple C."/>
            <person name="Cheng C."/>
            <person name="Correa L.G."/>
            <person name="Dacre M."/>
            <person name="DeBarry J."/>
            <person name="Dreyer I."/>
            <person name="Elias M."/>
            <person name="Engstrom E.M."/>
            <person name="Estelle M."/>
            <person name="Feng L."/>
            <person name="Finet C."/>
            <person name="Floyd S.K."/>
            <person name="Frommer W.B."/>
            <person name="Fujita T."/>
            <person name="Gramzow L."/>
            <person name="Gutensohn M."/>
            <person name="Harholt J."/>
            <person name="Hattori M."/>
            <person name="Heyl A."/>
            <person name="Hirai T."/>
            <person name="Hiwatashi Y."/>
            <person name="Ishikawa M."/>
            <person name="Iwata M."/>
            <person name="Karol K.G."/>
            <person name="Koehler B."/>
            <person name="Kolukisaoglu U."/>
            <person name="Kubo M."/>
            <person name="Kurata T."/>
            <person name="Lalonde S."/>
            <person name="Li K."/>
            <person name="Li Y."/>
            <person name="Litt A."/>
            <person name="Lyons E."/>
            <person name="Manning G."/>
            <person name="Maruyama T."/>
            <person name="Michael T.P."/>
            <person name="Mikami K."/>
            <person name="Miyazaki S."/>
            <person name="Morinaga S."/>
            <person name="Murata T."/>
            <person name="Mueller-Roeber B."/>
            <person name="Nelson D.R."/>
            <person name="Obara M."/>
            <person name="Oguri Y."/>
            <person name="Olmstead R.G."/>
            <person name="Onodera N."/>
            <person name="Petersen B.L."/>
            <person name="Pils B."/>
            <person name="Prigge M."/>
            <person name="Rensing S.A."/>
            <person name="Riano-Pachon D.M."/>
            <person name="Roberts A.W."/>
            <person name="Sato Y."/>
            <person name="Scheller H.V."/>
            <person name="Schulz B."/>
            <person name="Schulz C."/>
            <person name="Shakirov E.V."/>
            <person name="Shibagaki N."/>
            <person name="Shinohara N."/>
            <person name="Shippen D.E."/>
            <person name="Soerensen I."/>
            <person name="Sotooka R."/>
            <person name="Sugimoto N."/>
            <person name="Sugita M."/>
            <person name="Sumikawa N."/>
            <person name="Tanurdzic M."/>
            <person name="Theissen G."/>
            <person name="Ulvskov P."/>
            <person name="Wakazuki S."/>
            <person name="Weng J.K."/>
            <person name="Willats W.W."/>
            <person name="Wipf D."/>
            <person name="Wolf P.G."/>
            <person name="Yang L."/>
            <person name="Zimmer A.D."/>
            <person name="Zhu Q."/>
            <person name="Mitros T."/>
            <person name="Hellsten U."/>
            <person name="Loque D."/>
            <person name="Otillar R."/>
            <person name="Salamov A."/>
            <person name="Schmutz J."/>
            <person name="Shapiro H."/>
            <person name="Lindquist E."/>
            <person name="Lucas S."/>
            <person name="Rokhsar D."/>
            <person name="Grigoriev I.V."/>
        </authorList>
    </citation>
    <scope>NUCLEOTIDE SEQUENCE [LARGE SCALE GENOMIC DNA]</scope>
</reference>
<evidence type="ECO:0000256" key="6">
    <source>
        <dbReference type="ARBA" id="ARBA00023136"/>
    </source>
</evidence>
<evidence type="ECO:0000259" key="9">
    <source>
        <dbReference type="Pfam" id="PF14416"/>
    </source>
</evidence>
<dbReference type="PANTHER" id="PTHR32285">
    <property type="entry name" value="PROTEIN TRICHOME BIREFRINGENCE-LIKE 9-RELATED"/>
    <property type="match status" value="1"/>
</dbReference>
<dbReference type="GO" id="GO:0016020">
    <property type="term" value="C:membrane"/>
    <property type="evidence" value="ECO:0007669"/>
    <property type="project" value="UniProtKB-SubCell"/>
</dbReference>
<evidence type="ECO:0000259" key="8">
    <source>
        <dbReference type="Pfam" id="PF13839"/>
    </source>
</evidence>
<evidence type="ECO:0000256" key="4">
    <source>
        <dbReference type="ARBA" id="ARBA00022968"/>
    </source>
</evidence>
<dbReference type="GO" id="GO:0016413">
    <property type="term" value="F:O-acetyltransferase activity"/>
    <property type="evidence" value="ECO:0000318"/>
    <property type="project" value="GO_Central"/>
</dbReference>
<dbReference type="AlphaFoldDB" id="D8SYW9"/>
<dbReference type="EMBL" id="GL377654">
    <property type="protein sequence ID" value="EFJ10381.1"/>
    <property type="molecule type" value="Genomic_DNA"/>
</dbReference>
<protein>
    <submittedName>
        <fullName evidence="10">Uncharacterized protein</fullName>
    </submittedName>
</protein>
<keyword evidence="3" id="KW-0812">Transmembrane</keyword>
<keyword evidence="6" id="KW-0472">Membrane</keyword>
<dbReference type="eggNOG" id="ENOG502QSJI">
    <property type="taxonomic scope" value="Eukaryota"/>
</dbReference>
<evidence type="ECO:0000256" key="1">
    <source>
        <dbReference type="ARBA" id="ARBA00004167"/>
    </source>
</evidence>
<dbReference type="Pfam" id="PF13839">
    <property type="entry name" value="PC-Esterase"/>
    <property type="match status" value="1"/>
</dbReference>
<gene>
    <name evidence="10" type="ORF">SELMODRAFT_427218</name>
</gene>
<keyword evidence="4" id="KW-0735">Signal-anchor</keyword>
<feature type="region of interest" description="Disordered" evidence="7">
    <location>
        <begin position="1"/>
        <end position="27"/>
    </location>
</feature>
<evidence type="ECO:0000256" key="5">
    <source>
        <dbReference type="ARBA" id="ARBA00022989"/>
    </source>
</evidence>
<feature type="domain" description="Trichome birefringence-like N-terminal" evidence="9">
    <location>
        <begin position="89"/>
        <end position="141"/>
    </location>
</feature>
<comment type="similarity">
    <text evidence="2">Belongs to the PC-esterase family. TBL subfamily.</text>
</comment>
<dbReference type="PANTHER" id="PTHR32285:SF48">
    <property type="entry name" value="PROTEIN TRICHOME BIREFRINGENCE-LIKE 19"/>
    <property type="match status" value="1"/>
</dbReference>
<dbReference type="InterPro" id="IPR025846">
    <property type="entry name" value="TBL_N"/>
</dbReference>
<dbReference type="InterPro" id="IPR029962">
    <property type="entry name" value="TBL"/>
</dbReference>
<dbReference type="Gramene" id="EFJ10381">
    <property type="protein sequence ID" value="EFJ10381"/>
    <property type="gene ID" value="SELMODRAFT_427218"/>
</dbReference>
<evidence type="ECO:0000313" key="10">
    <source>
        <dbReference type="EMBL" id="EFJ10381.1"/>
    </source>
</evidence>
<dbReference type="InParanoid" id="D8SYW9"/>
<sequence length="318" mass="35748">MTMLLQGSGSSPSAKAASNNSSAHDQSVSSETGSFLWFYYNNNNIRFWLPIVVLLNSCLTYVFFVRGSQNSPVAPILPDLQNSSSNSDTCDLSKGEWIFDSTPPLYTNSTCDQIQLLQNCLGNGRPDTGYLHWRWRPHNCELPLFDPATFLELMRAKSGEGCNKYSHVNYTDVHFLTALELAFRTSLRSIATLDGYNGTTFLRTASPDHFEHGTWSNGGTCNRTRPTHSDAMPYAVASRDEARKFDPSNGSRLRVLDVTYSTFLRPDGHPGPYRTHPPYAGEISRYIRNDCLHWCLPGAVDMWNQLLLESVKKLEKTQ</sequence>
<accession>D8SYW9</accession>
<keyword evidence="11" id="KW-1185">Reference proteome</keyword>
<evidence type="ECO:0000313" key="11">
    <source>
        <dbReference type="Proteomes" id="UP000001514"/>
    </source>
</evidence>
<comment type="subcellular location">
    <subcellularLocation>
        <location evidence="1">Membrane</location>
        <topology evidence="1">Single-pass membrane protein</topology>
    </subcellularLocation>
</comment>
<feature type="compositionally biased region" description="Low complexity" evidence="7">
    <location>
        <begin position="7"/>
        <end position="23"/>
    </location>
</feature>
<evidence type="ECO:0000256" key="3">
    <source>
        <dbReference type="ARBA" id="ARBA00022692"/>
    </source>
</evidence>
<evidence type="ECO:0000256" key="7">
    <source>
        <dbReference type="SAM" id="MobiDB-lite"/>
    </source>
</evidence>
<evidence type="ECO:0000256" key="2">
    <source>
        <dbReference type="ARBA" id="ARBA00007727"/>
    </source>
</evidence>
<dbReference type="Proteomes" id="UP000001514">
    <property type="component" value="Unassembled WGS sequence"/>
</dbReference>
<dbReference type="GO" id="GO:0005794">
    <property type="term" value="C:Golgi apparatus"/>
    <property type="evidence" value="ECO:0000318"/>
    <property type="project" value="GO_Central"/>
</dbReference>